<evidence type="ECO:0000256" key="2">
    <source>
        <dbReference type="ARBA" id="ARBA00004496"/>
    </source>
</evidence>
<dbReference type="eggNOG" id="COG2931">
    <property type="taxonomic scope" value="Bacteria"/>
</dbReference>
<dbReference type="GO" id="GO:0004601">
    <property type="term" value="F:peroxidase activity"/>
    <property type="evidence" value="ECO:0007669"/>
    <property type="project" value="InterPro"/>
</dbReference>
<dbReference type="GO" id="GO:0020037">
    <property type="term" value="F:heme binding"/>
    <property type="evidence" value="ECO:0007669"/>
    <property type="project" value="InterPro"/>
</dbReference>
<gene>
    <name evidence="12" type="ORF">MGMO_37c00230</name>
</gene>
<dbReference type="InterPro" id="IPR013783">
    <property type="entry name" value="Ig-like_fold"/>
</dbReference>
<dbReference type="EMBL" id="AYLO01000036">
    <property type="protein sequence ID" value="ESS73062.1"/>
    <property type="molecule type" value="Genomic_DNA"/>
</dbReference>
<comment type="subcellular location">
    <subcellularLocation>
        <location evidence="1">Cell projection</location>
        <location evidence="1">Cilium</location>
    </subcellularLocation>
    <subcellularLocation>
        <location evidence="2">Cytoplasm</location>
    </subcellularLocation>
    <subcellularLocation>
        <location evidence="3">Secreted</location>
    </subcellularLocation>
</comment>
<dbReference type="InterPro" id="IPR037120">
    <property type="entry name" value="Haem_peroxidase_sf_animal"/>
</dbReference>
<dbReference type="Pfam" id="PF22544">
    <property type="entry name" value="HYDIN_VesB_CFA65-like_Ig"/>
    <property type="match status" value="2"/>
</dbReference>
<dbReference type="SUPFAM" id="SSF51120">
    <property type="entry name" value="beta-Roll"/>
    <property type="match status" value="2"/>
</dbReference>
<evidence type="ECO:0000256" key="7">
    <source>
        <dbReference type="ARBA" id="ARBA00023069"/>
    </source>
</evidence>
<sequence length="1830" mass="191248">MLTNKRKWFARLFDREEYRRAKPVAHTVLLASIIAMSNVGMETAQAVVPPGQVEPKQVGSGFTVTAADLKYILQQIKIAEAHVAANNPNPTTDPDNCQALVGPGVNQIPTPLLSFGLRTVNGACNNLQPSQDKYGAADQVFPRLTSPNFEKPADSIPSGFPGAGSPTNYNQTSGFVFDSEPRTISNLIVDQTSSNPAAVYVAGHPARAQADPDVVVPCTVEPSAPGAGDGQPTGCTPAHETLFIPNITTDVGLSPPFNSLFTIFGQFFDHGLDKITNGGNGQVFVPLKADDPLIAGPDHILVDDPNTPVNEEADNIPPQQRFMVLTRGTIVGPGRDAMNTDTPFVDQSQTYTSHSSHQVFLREYILVSGKPKATGKFLSTVDGGMATWAMIKDHAANLLGLQLVDVDVNNIPMVAVDQYGNFIPGPNGFAQFVTATGLVEGDPASPVPAPANVTRIETAFLNDIAHSAGPGSIDSPKPVDDDLVAGGSLDTPVPAGSYDNELLDLHYICGDGRCNENIGLTAIHQVFHLEHDRLVDYFYHEDGTNIPGSVTGVLTQDPALLAEYKNVNLVAGPNKTFTFEERLFQAARFVTEMQYQHLVFEEFARKVQPAINPFEPFAFNQTDLNSAITAEFAHAVYRFGHSMLTETLPRLNEDGSHNDIALFDGFLNPAAFNNGGSVGHLDDRKATASLIMGLSDQGGNEIDEFVTDVLRNRLVGLPLDLPAINMTRARSEGIPSLNNVRKQVFAATNDAQMIPYANWVDFELNLKHSDDPERSTLVNFIAAYGKHPLVQAATTLADKRAAAKLIVSGDVSVPDSADFLFSLGAWANINGVSTTGVDGIDLWVGGLAEKTNLFGGLLGSTFNYVFEKQLTDLQNGDRFYYLARTPGMNLRAQLEGNSFSELVMRNTDSHTLKADPFATADCKFELANLSSPAVTPTIDINGNPSNLNTVFGTGSVNDDPASECNENHLLIRMPDGTFKYRETNLDDPVGINGQLVMNGTGGVDQMFGGNDNDTLWGLLGDDILNGGGGDDFVLGGEGDDIILDFAGMDFLKGGPGNDAIDAGIGDDIIIGGDGKDFTNGGGNINETFSGPGDDFAIAGQGTDAVFGDSGDDWIEGGDQPDLLIGDSSSLFFDDHNIPGHDILIGQGGDDDYDMEGGDDIGVAGPGVEKVAGGAGFDWEIGLGDPQPQNADLELKLVNVLPAFETRDRYNEIEALSGWKFNDTLRGDNIIPSQVTGGGSIGCDALDQAGLDRIPGLDPLIPALDLTNPDIVTAASVVANTVTNYCLLTGNVWGAGNILLGGEGSDKLEGRGANDILDGDRYMNVRLSVRSNPLDPSTEVGTTDLMENKPTVPNTNFGPGTDGMTLQQAVFAGKVNPGQIVAVREILTPTVPAGDCFLNNDPNTPNPTPQNCDVALFSGLQADYAFIADSDPSGNVISITATDARGIDGVDTLWNMEAVSFCATPGATRGTCEAFGPIQPIIVNPVTFEVTITGSRAFGNVAVGSSLAQTVTLKNTGTANIVVSGISLTGVDVADFSFSPATPATCGTIPIAGECDITVTFTPTTAGAKSATLVINHNATISTSTVDLSGTGIGPAPVAAVSLSSLAFGSVSIGGVSGTQSITVKNTGNADLVVSSATVTGDNAFSVSANTCGTVTPNGTCSVTVSFLPTTVGAKAATLDIVHNAAGSSTSVPMAGTGTSPGTGAGVGVSVNAIVGASAGVSPGTQPPVNAAKLSLPTALDFGTVKAKANKTMAVTVTNQLSSLLHISFVNTTGGAFSATRGGCPVILGVGKSCKIRVTFNPTVPGKVYTGKLTLSGNKPMTMSLSGTGRR</sequence>
<evidence type="ECO:0000313" key="12">
    <source>
        <dbReference type="EMBL" id="ESS73062.1"/>
    </source>
</evidence>
<dbReference type="InterPro" id="IPR018511">
    <property type="entry name" value="Hemolysin-typ_Ca-bd_CS"/>
</dbReference>
<dbReference type="Gene3D" id="2.60.40.10">
    <property type="entry name" value="Immunoglobulins"/>
    <property type="match status" value="3"/>
</dbReference>
<dbReference type="PATRIC" id="fig|1116472.3.peg.1078"/>
<dbReference type="STRING" id="1116472.MGMO_37c00230"/>
<keyword evidence="6" id="KW-0106">Calcium</keyword>
<keyword evidence="13" id="KW-1185">Reference proteome</keyword>
<dbReference type="PANTHER" id="PTHR11475">
    <property type="entry name" value="OXIDASE/PEROXIDASE"/>
    <property type="match status" value="1"/>
</dbReference>
<dbReference type="PANTHER" id="PTHR11475:SF4">
    <property type="entry name" value="CHORION PEROXIDASE"/>
    <property type="match status" value="1"/>
</dbReference>
<keyword evidence="9" id="KW-0966">Cell projection</keyword>
<comment type="caution">
    <text evidence="12">The sequence shown here is derived from an EMBL/GenBank/DDBJ whole genome shotgun (WGS) entry which is preliminary data.</text>
</comment>
<dbReference type="GO" id="GO:0006979">
    <property type="term" value="P:response to oxidative stress"/>
    <property type="evidence" value="ECO:0007669"/>
    <property type="project" value="InterPro"/>
</dbReference>
<dbReference type="OrthoDB" id="223957at2"/>
<dbReference type="NCBIfam" id="NF012200">
    <property type="entry name" value="choice_anch_D"/>
    <property type="match status" value="3"/>
</dbReference>
<evidence type="ECO:0000259" key="10">
    <source>
        <dbReference type="Pfam" id="PF22073"/>
    </source>
</evidence>
<organism evidence="12 13">
    <name type="scientific">Methyloglobulus morosus KoM1</name>
    <dbReference type="NCBI Taxonomy" id="1116472"/>
    <lineage>
        <taxon>Bacteria</taxon>
        <taxon>Pseudomonadati</taxon>
        <taxon>Pseudomonadota</taxon>
        <taxon>Gammaproteobacteria</taxon>
        <taxon>Methylococcales</taxon>
        <taxon>Methylococcaceae</taxon>
        <taxon>Methyloglobulus</taxon>
    </lineage>
</organism>
<evidence type="ECO:0000256" key="6">
    <source>
        <dbReference type="ARBA" id="ARBA00022837"/>
    </source>
</evidence>
<dbReference type="Pfam" id="PF22073">
    <property type="entry name" value="Cep192_D4"/>
    <property type="match status" value="1"/>
</dbReference>
<evidence type="ECO:0000256" key="1">
    <source>
        <dbReference type="ARBA" id="ARBA00004138"/>
    </source>
</evidence>
<dbReference type="SUPFAM" id="SSF48113">
    <property type="entry name" value="Heme-dependent peroxidases"/>
    <property type="match status" value="1"/>
</dbReference>
<dbReference type="PROSITE" id="PS00330">
    <property type="entry name" value="HEMOLYSIN_CALCIUM"/>
    <property type="match status" value="2"/>
</dbReference>
<evidence type="ECO:0008006" key="14">
    <source>
        <dbReference type="Google" id="ProtNLM"/>
    </source>
</evidence>
<evidence type="ECO:0000256" key="4">
    <source>
        <dbReference type="ARBA" id="ARBA00022490"/>
    </source>
</evidence>
<dbReference type="Pfam" id="PF03098">
    <property type="entry name" value="An_peroxidase"/>
    <property type="match status" value="2"/>
</dbReference>
<dbReference type="GO" id="GO:0005576">
    <property type="term" value="C:extracellular region"/>
    <property type="evidence" value="ECO:0007669"/>
    <property type="project" value="UniProtKB-SubCell"/>
</dbReference>
<reference evidence="12 13" key="1">
    <citation type="journal article" date="2013" name="Genome Announc.">
        <title>Draft Genome Sequence of the Methanotrophic Gammaproteobacterium Methyloglobulus morosus DSM 22980 Strain KoM1.</title>
        <authorList>
            <person name="Poehlein A."/>
            <person name="Deutzmann J.S."/>
            <person name="Daniel R."/>
            <person name="Simeonova D.D."/>
        </authorList>
    </citation>
    <scope>NUCLEOTIDE SEQUENCE [LARGE SCALE GENOMIC DNA]</scope>
    <source>
        <strain evidence="12 13">KoM1</strain>
    </source>
</reference>
<protein>
    <recommendedName>
        <fullName evidence="14">Choice-of-anchor D domain-containing protein</fullName>
    </recommendedName>
</protein>
<name>V5C3Q6_9GAMM</name>
<feature type="domain" description="HYDIN/VesB/CFA65-like Ig-like" evidence="11">
    <location>
        <begin position="1497"/>
        <end position="1589"/>
    </location>
</feature>
<evidence type="ECO:0000259" key="11">
    <source>
        <dbReference type="Pfam" id="PF22544"/>
    </source>
</evidence>
<proteinExistence type="predicted"/>
<evidence type="ECO:0000256" key="5">
    <source>
        <dbReference type="ARBA" id="ARBA00022525"/>
    </source>
</evidence>
<keyword evidence="5" id="KW-0964">Secreted</keyword>
<evidence type="ECO:0000256" key="9">
    <source>
        <dbReference type="ARBA" id="ARBA00023273"/>
    </source>
</evidence>
<dbReference type="InterPro" id="IPR011049">
    <property type="entry name" value="Serralysin-like_metalloprot_C"/>
</dbReference>
<dbReference type="Gene3D" id="2.150.10.10">
    <property type="entry name" value="Serralysin-like metalloprotease, C-terminal"/>
    <property type="match status" value="1"/>
</dbReference>
<feature type="domain" description="Cep192/Spd-2-like" evidence="10">
    <location>
        <begin position="1602"/>
        <end position="1697"/>
    </location>
</feature>
<dbReference type="InterPro" id="IPR019791">
    <property type="entry name" value="Haem_peroxidase_animal"/>
</dbReference>
<feature type="domain" description="HYDIN/VesB/CFA65-like Ig-like" evidence="11">
    <location>
        <begin position="1731"/>
        <end position="1818"/>
    </location>
</feature>
<keyword evidence="8" id="KW-0325">Glycoprotein</keyword>
<evidence type="ECO:0000256" key="8">
    <source>
        <dbReference type="ARBA" id="ARBA00023180"/>
    </source>
</evidence>
<dbReference type="GO" id="GO:0005509">
    <property type="term" value="F:calcium ion binding"/>
    <property type="evidence" value="ECO:0007669"/>
    <property type="project" value="InterPro"/>
</dbReference>
<dbReference type="Pfam" id="PF00353">
    <property type="entry name" value="HemolysinCabind"/>
    <property type="match status" value="4"/>
</dbReference>
<dbReference type="CDD" id="cd09821">
    <property type="entry name" value="An_peroxidase_bacterial_2"/>
    <property type="match status" value="1"/>
</dbReference>
<dbReference type="Proteomes" id="UP000017842">
    <property type="component" value="Unassembled WGS sequence"/>
</dbReference>
<dbReference type="Gene3D" id="1.10.640.10">
    <property type="entry name" value="Haem peroxidase domain superfamily, animal type"/>
    <property type="match status" value="1"/>
</dbReference>
<dbReference type="InterPro" id="IPR054090">
    <property type="entry name" value="Cep192_Spd-2-like_dom"/>
</dbReference>
<evidence type="ECO:0000313" key="13">
    <source>
        <dbReference type="Proteomes" id="UP000017842"/>
    </source>
</evidence>
<keyword evidence="7" id="KW-0969">Cilium</keyword>
<keyword evidence="4" id="KW-0963">Cytoplasm</keyword>
<dbReference type="InterPro" id="IPR053879">
    <property type="entry name" value="HYDIN_VesB_CFA65-like_Ig"/>
</dbReference>
<dbReference type="PROSITE" id="PS50292">
    <property type="entry name" value="PEROXIDASE_3"/>
    <property type="match status" value="1"/>
</dbReference>
<accession>V5C3Q6</accession>
<dbReference type="eggNOG" id="COG4409">
    <property type="taxonomic scope" value="Bacteria"/>
</dbReference>
<dbReference type="RefSeq" id="WP_023493934.1">
    <property type="nucleotide sequence ID" value="NZ_AYLO01000036.1"/>
</dbReference>
<dbReference type="InterPro" id="IPR010255">
    <property type="entry name" value="Haem_peroxidase_sf"/>
</dbReference>
<evidence type="ECO:0000256" key="3">
    <source>
        <dbReference type="ARBA" id="ARBA00004613"/>
    </source>
</evidence>
<dbReference type="GO" id="GO:0005737">
    <property type="term" value="C:cytoplasm"/>
    <property type="evidence" value="ECO:0007669"/>
    <property type="project" value="UniProtKB-SubCell"/>
</dbReference>
<dbReference type="InterPro" id="IPR001343">
    <property type="entry name" value="Hemolysn_Ca-bd"/>
</dbReference>